<feature type="compositionally biased region" description="Polar residues" evidence="5">
    <location>
        <begin position="130"/>
        <end position="141"/>
    </location>
</feature>
<dbReference type="GO" id="GO:0045944">
    <property type="term" value="P:positive regulation of transcription by RNA polymerase II"/>
    <property type="evidence" value="ECO:0007669"/>
    <property type="project" value="TreeGrafter"/>
</dbReference>
<organism evidence="7">
    <name type="scientific">Oppiella nova</name>
    <dbReference type="NCBI Taxonomy" id="334625"/>
    <lineage>
        <taxon>Eukaryota</taxon>
        <taxon>Metazoa</taxon>
        <taxon>Ecdysozoa</taxon>
        <taxon>Arthropoda</taxon>
        <taxon>Chelicerata</taxon>
        <taxon>Arachnida</taxon>
        <taxon>Acari</taxon>
        <taxon>Acariformes</taxon>
        <taxon>Sarcoptiformes</taxon>
        <taxon>Oribatida</taxon>
        <taxon>Brachypylina</taxon>
        <taxon>Oppioidea</taxon>
        <taxon>Oppiidae</taxon>
        <taxon>Oppiella</taxon>
    </lineage>
</organism>
<name>A0A7R9QG98_9ACAR</name>
<evidence type="ECO:0000259" key="6">
    <source>
        <dbReference type="PROSITE" id="PS50888"/>
    </source>
</evidence>
<dbReference type="OrthoDB" id="10011855at2759"/>
<dbReference type="InterPro" id="IPR011598">
    <property type="entry name" value="bHLH_dom"/>
</dbReference>
<dbReference type="EMBL" id="OC916300">
    <property type="protein sequence ID" value="CAD7643820.1"/>
    <property type="molecule type" value="Genomic_DNA"/>
</dbReference>
<dbReference type="GO" id="GO:0070888">
    <property type="term" value="F:E-box binding"/>
    <property type="evidence" value="ECO:0007669"/>
    <property type="project" value="TreeGrafter"/>
</dbReference>
<dbReference type="GO" id="GO:0005634">
    <property type="term" value="C:nucleus"/>
    <property type="evidence" value="ECO:0007669"/>
    <property type="project" value="UniProtKB-SubCell"/>
</dbReference>
<feature type="region of interest" description="Disordered" evidence="5">
    <location>
        <begin position="130"/>
        <end position="153"/>
    </location>
</feature>
<dbReference type="Proteomes" id="UP000728032">
    <property type="component" value="Unassembled WGS sequence"/>
</dbReference>
<feature type="domain" description="BHLH" evidence="6">
    <location>
        <begin position="217"/>
        <end position="271"/>
    </location>
</feature>
<dbReference type="GO" id="GO:0000981">
    <property type="term" value="F:DNA-binding transcription factor activity, RNA polymerase II-specific"/>
    <property type="evidence" value="ECO:0007669"/>
    <property type="project" value="TreeGrafter"/>
</dbReference>
<dbReference type="FunFam" id="4.10.280.10:FF:000026">
    <property type="entry name" value="Basic helix-loop-helix family, member e23"/>
    <property type="match status" value="1"/>
</dbReference>
<keyword evidence="8" id="KW-1185">Reference proteome</keyword>
<dbReference type="SMART" id="SM00353">
    <property type="entry name" value="HLH"/>
    <property type="match status" value="1"/>
</dbReference>
<sequence length="388" mass="41671">MMESTAISAESLTSGFSPSAVRTLTGLTAGQASAAQQMSQYQHHHHSSQCSPYSGLFNVSSVLAEHLNATRVGSAFGISPAAAMLHSHHHRIPAPDPTHHQSHHQSMLSSLTEGMTPLNANVLAAAMSADLSSPAPSTDGDSNGDHYHTEDSITSAPEDNKLFTLKRAIQAQAHYVGAGGKGLDPSFAAKEQENSLMNGNKNRCNASPKKHRLGKTHIRLNINARERRRMHDLNDALDELRTVIPYAHSPSVRKLSKIATLLLAKNYILMQGNALEELRRIIVYMNQSGVPMPPGMAATCTAAASLPSLHAHFSQELHAMTAQSIANLNNNTTANYANSPPPPPHPPPNSMSNMNSNGTHVSEMMEKSSTNHKLMPSSALNCSQCVDK</sequence>
<feature type="region of interest" description="Disordered" evidence="5">
    <location>
        <begin position="331"/>
        <end position="376"/>
    </location>
</feature>
<dbReference type="SUPFAM" id="SSF47459">
    <property type="entry name" value="HLH, helix-loop-helix DNA-binding domain"/>
    <property type="match status" value="1"/>
</dbReference>
<evidence type="ECO:0000256" key="5">
    <source>
        <dbReference type="SAM" id="MobiDB-lite"/>
    </source>
</evidence>
<dbReference type="GO" id="GO:0007423">
    <property type="term" value="P:sensory organ development"/>
    <property type="evidence" value="ECO:0007669"/>
    <property type="project" value="TreeGrafter"/>
</dbReference>
<keyword evidence="4" id="KW-0539">Nucleus</keyword>
<evidence type="ECO:0000256" key="1">
    <source>
        <dbReference type="ARBA" id="ARBA00004123"/>
    </source>
</evidence>
<evidence type="ECO:0000313" key="7">
    <source>
        <dbReference type="EMBL" id="CAD7643820.1"/>
    </source>
</evidence>
<comment type="subcellular location">
    <subcellularLocation>
        <location evidence="1">Nucleus</location>
    </subcellularLocation>
</comment>
<dbReference type="InterPro" id="IPR036638">
    <property type="entry name" value="HLH_DNA-bd_sf"/>
</dbReference>
<protein>
    <recommendedName>
        <fullName evidence="6">BHLH domain-containing protein</fullName>
    </recommendedName>
</protein>
<keyword evidence="2" id="KW-0805">Transcription regulation</keyword>
<evidence type="ECO:0000256" key="3">
    <source>
        <dbReference type="ARBA" id="ARBA00023163"/>
    </source>
</evidence>
<dbReference type="PANTHER" id="PTHR19290:SF104">
    <property type="entry name" value="GH17679P"/>
    <property type="match status" value="1"/>
</dbReference>
<gene>
    <name evidence="7" type="ORF">ONB1V03_LOCUS4339</name>
</gene>
<reference evidence="7" key="1">
    <citation type="submission" date="2020-11" db="EMBL/GenBank/DDBJ databases">
        <authorList>
            <person name="Tran Van P."/>
        </authorList>
    </citation>
    <scope>NUCLEOTIDE SEQUENCE</scope>
</reference>
<dbReference type="PANTHER" id="PTHR19290">
    <property type="entry name" value="BASIC HELIX-LOOP-HELIX PROTEIN NEUROGENIN-RELATED"/>
    <property type="match status" value="1"/>
</dbReference>
<proteinExistence type="predicted"/>
<dbReference type="GO" id="GO:0046983">
    <property type="term" value="F:protein dimerization activity"/>
    <property type="evidence" value="ECO:0007669"/>
    <property type="project" value="InterPro"/>
</dbReference>
<evidence type="ECO:0000256" key="4">
    <source>
        <dbReference type="ARBA" id="ARBA00023242"/>
    </source>
</evidence>
<accession>A0A7R9QG98</accession>
<dbReference type="EMBL" id="CAJPVJ010001475">
    <property type="protein sequence ID" value="CAG2164790.1"/>
    <property type="molecule type" value="Genomic_DNA"/>
</dbReference>
<dbReference type="InterPro" id="IPR050359">
    <property type="entry name" value="bHLH_transcription_factors"/>
</dbReference>
<feature type="compositionally biased region" description="Polar residues" evidence="5">
    <location>
        <begin position="367"/>
        <end position="376"/>
    </location>
</feature>
<evidence type="ECO:0000313" key="8">
    <source>
        <dbReference type="Proteomes" id="UP000728032"/>
    </source>
</evidence>
<dbReference type="Pfam" id="PF00010">
    <property type="entry name" value="HLH"/>
    <property type="match status" value="1"/>
</dbReference>
<dbReference type="PROSITE" id="PS50888">
    <property type="entry name" value="BHLH"/>
    <property type="match status" value="1"/>
</dbReference>
<dbReference type="Gene3D" id="4.10.280.10">
    <property type="entry name" value="Helix-loop-helix DNA-binding domain"/>
    <property type="match status" value="1"/>
</dbReference>
<evidence type="ECO:0000256" key="2">
    <source>
        <dbReference type="ARBA" id="ARBA00023015"/>
    </source>
</evidence>
<keyword evidence="3" id="KW-0804">Transcription</keyword>
<feature type="compositionally biased region" description="Pro residues" evidence="5">
    <location>
        <begin position="339"/>
        <end position="349"/>
    </location>
</feature>
<dbReference type="AlphaFoldDB" id="A0A7R9QG98"/>
<dbReference type="CDD" id="cd18954">
    <property type="entry name" value="bHLH_TS_bHLHe22_bHLHb5"/>
    <property type="match status" value="1"/>
</dbReference>
<dbReference type="GO" id="GO:0061564">
    <property type="term" value="P:axon development"/>
    <property type="evidence" value="ECO:0007669"/>
    <property type="project" value="TreeGrafter"/>
</dbReference>